<dbReference type="InterPro" id="IPR031052">
    <property type="entry name" value="FHY3/FAR1"/>
</dbReference>
<keyword evidence="1" id="KW-0862">Zinc</keyword>
<reference evidence="3 4" key="1">
    <citation type="submission" date="2023-12" db="EMBL/GenBank/DDBJ databases">
        <title>A high-quality genome assembly for Dillenia turbinata (Dilleniales).</title>
        <authorList>
            <person name="Chanderbali A."/>
        </authorList>
    </citation>
    <scope>NUCLEOTIDE SEQUENCE [LARGE SCALE GENOMIC DNA]</scope>
    <source>
        <strain evidence="3">LSX21</strain>
        <tissue evidence="3">Leaf</tissue>
    </source>
</reference>
<keyword evidence="4" id="KW-1185">Reference proteome</keyword>
<comment type="caution">
    <text evidence="3">The sequence shown here is derived from an EMBL/GenBank/DDBJ whole genome shotgun (WGS) entry which is preliminary data.</text>
</comment>
<dbReference type="AlphaFoldDB" id="A0AAN8ZAD4"/>
<evidence type="ECO:0000256" key="1">
    <source>
        <dbReference type="RuleBase" id="RU367018"/>
    </source>
</evidence>
<comment type="function">
    <text evidence="1">Putative transcription activator involved in regulating light control of development.</text>
</comment>
<keyword evidence="1" id="KW-0539">Nucleus</keyword>
<gene>
    <name evidence="3" type="ORF">RJ641_006716</name>
</gene>
<proteinExistence type="inferred from homology"/>
<dbReference type="Pfam" id="PF10551">
    <property type="entry name" value="MULE"/>
    <property type="match status" value="1"/>
</dbReference>
<organism evidence="3 4">
    <name type="scientific">Dillenia turbinata</name>
    <dbReference type="NCBI Taxonomy" id="194707"/>
    <lineage>
        <taxon>Eukaryota</taxon>
        <taxon>Viridiplantae</taxon>
        <taxon>Streptophyta</taxon>
        <taxon>Embryophyta</taxon>
        <taxon>Tracheophyta</taxon>
        <taxon>Spermatophyta</taxon>
        <taxon>Magnoliopsida</taxon>
        <taxon>eudicotyledons</taxon>
        <taxon>Gunneridae</taxon>
        <taxon>Pentapetalae</taxon>
        <taxon>Dilleniales</taxon>
        <taxon>Dilleniaceae</taxon>
        <taxon>Dillenia</taxon>
    </lineage>
</organism>
<comment type="subcellular location">
    <subcellularLocation>
        <location evidence="1">Nucleus</location>
    </subcellularLocation>
</comment>
<dbReference type="GO" id="GO:0008270">
    <property type="term" value="F:zinc ion binding"/>
    <property type="evidence" value="ECO:0007669"/>
    <property type="project" value="UniProtKB-UniRule"/>
</dbReference>
<dbReference type="GO" id="GO:0005634">
    <property type="term" value="C:nucleus"/>
    <property type="evidence" value="ECO:0007669"/>
    <property type="project" value="UniProtKB-SubCell"/>
</dbReference>
<name>A0AAN8ZAD4_9MAGN</name>
<dbReference type="Proteomes" id="UP001370490">
    <property type="component" value="Unassembled WGS sequence"/>
</dbReference>
<dbReference type="InterPro" id="IPR018289">
    <property type="entry name" value="MULE_transposase_dom"/>
</dbReference>
<evidence type="ECO:0000313" key="4">
    <source>
        <dbReference type="Proteomes" id="UP001370490"/>
    </source>
</evidence>
<feature type="domain" description="MULE transposase" evidence="2">
    <location>
        <begin position="95"/>
        <end position="151"/>
    </location>
</feature>
<sequence>MEDEPSYEANELMDSCRFRIRREKHAKAIDASEDTKKRRAMPITREGCEAFMSVRKQESGKWSKTTKMSDNTHAHVLVRDHNHLCKIVFGSQDYVSFDTTYQVNQDKMPFAPFTGINHHRQSVLFGCALLADETESTFLWLFTTWLEAIYCKGHIMSKISKEMGDVYGALSKAFQLEFDRCVNKSQTHEEFESSWEFLHDKHVLAVFKATNVFLLPQHYILKRWPRNAKDEVMQDVLPCVEIQGGTHALGDTRNKILRAKRNAVNTQPLDTVADTSCQDENVATRSHVDNATILVTSIEPEGTITRESSEYEFKIAQDMMNSSLCPVESCFERLPLGGNATARGEDFEATSLAEMHSDISHTSVLAVSVFNLV</sequence>
<dbReference type="PANTHER" id="PTHR31669:SF157">
    <property type="entry name" value="PROTEIN FAR1-RELATED SEQUENCE"/>
    <property type="match status" value="1"/>
</dbReference>
<evidence type="ECO:0000313" key="3">
    <source>
        <dbReference type="EMBL" id="KAK6928125.1"/>
    </source>
</evidence>
<dbReference type="EMBL" id="JBAMMX010000014">
    <property type="protein sequence ID" value="KAK6928125.1"/>
    <property type="molecule type" value="Genomic_DNA"/>
</dbReference>
<keyword evidence="1" id="KW-0863">Zinc-finger</keyword>
<evidence type="ECO:0000259" key="2">
    <source>
        <dbReference type="Pfam" id="PF10551"/>
    </source>
</evidence>
<accession>A0AAN8ZAD4</accession>
<protein>
    <recommendedName>
        <fullName evidence="1">Protein FAR1-RELATED SEQUENCE</fullName>
    </recommendedName>
</protein>
<keyword evidence="1" id="KW-0479">Metal-binding</keyword>
<dbReference type="GO" id="GO:0006355">
    <property type="term" value="P:regulation of DNA-templated transcription"/>
    <property type="evidence" value="ECO:0007669"/>
    <property type="project" value="UniProtKB-UniRule"/>
</dbReference>
<comment type="similarity">
    <text evidence="1">Belongs to the FHY3/FAR1 family.</text>
</comment>
<dbReference type="PANTHER" id="PTHR31669">
    <property type="entry name" value="PROTEIN FAR1-RELATED SEQUENCE 10-RELATED"/>
    <property type="match status" value="1"/>
</dbReference>